<proteinExistence type="predicted"/>
<dbReference type="AlphaFoldDB" id="A0A6L5JYW9"/>
<reference evidence="1 2" key="1">
    <citation type="submission" date="2019-10" db="EMBL/GenBank/DDBJ databases">
        <title>Whole-genome sequence of the purple nonsulfur photosynthetic bacterium Rhodocyclus tenuis.</title>
        <authorList>
            <person name="Kyndt J.A."/>
            <person name="Meyer T.E."/>
        </authorList>
    </citation>
    <scope>NUCLEOTIDE SEQUENCE [LARGE SCALE GENOMIC DNA]</scope>
    <source>
        <strain evidence="1 2">DSM 110</strain>
    </source>
</reference>
<dbReference type="EMBL" id="WIXJ01000012">
    <property type="protein sequence ID" value="MQY52535.1"/>
    <property type="molecule type" value="Genomic_DNA"/>
</dbReference>
<protein>
    <submittedName>
        <fullName evidence="1">Uncharacterized protein</fullName>
    </submittedName>
</protein>
<gene>
    <name evidence="1" type="ORF">GHK24_12205</name>
</gene>
<sequence>MRRALAIGAPPEKIALPRRWGGRKTLDSLLRAPNPDAQPHSKLADQLGARQRSRLVWHLGSECLVQACLVVVEADRCSRRVLAPEDRTGSGDSPCGSTGCAGASRCLQLYPYLGDYIVGVCACIAPERSNRGHIDTGSYHVT</sequence>
<name>A0A6L5JYW9_RHOTE</name>
<evidence type="ECO:0000313" key="1">
    <source>
        <dbReference type="EMBL" id="MQY52535.1"/>
    </source>
</evidence>
<accession>A0A6L5JYW9</accession>
<organism evidence="1 2">
    <name type="scientific">Rhodocyclus tenuis</name>
    <name type="common">Rhodospirillum tenue</name>
    <dbReference type="NCBI Taxonomy" id="1066"/>
    <lineage>
        <taxon>Bacteria</taxon>
        <taxon>Pseudomonadati</taxon>
        <taxon>Pseudomonadota</taxon>
        <taxon>Betaproteobacteria</taxon>
        <taxon>Rhodocyclales</taxon>
        <taxon>Rhodocyclaceae</taxon>
        <taxon>Rhodocyclus</taxon>
    </lineage>
</organism>
<dbReference type="Proteomes" id="UP000480275">
    <property type="component" value="Unassembled WGS sequence"/>
</dbReference>
<evidence type="ECO:0000313" key="2">
    <source>
        <dbReference type="Proteomes" id="UP000480275"/>
    </source>
</evidence>
<comment type="caution">
    <text evidence="1">The sequence shown here is derived from an EMBL/GenBank/DDBJ whole genome shotgun (WGS) entry which is preliminary data.</text>
</comment>